<dbReference type="KEGG" id="aym:YM304_05560"/>
<organism evidence="2 3">
    <name type="scientific">Ilumatobacter coccineus (strain NBRC 103263 / KCTC 29153 / YM16-304)</name>
    <dbReference type="NCBI Taxonomy" id="1313172"/>
    <lineage>
        <taxon>Bacteria</taxon>
        <taxon>Bacillati</taxon>
        <taxon>Actinomycetota</taxon>
        <taxon>Acidimicrobiia</taxon>
        <taxon>Acidimicrobiales</taxon>
        <taxon>Ilumatobacteraceae</taxon>
        <taxon>Ilumatobacter</taxon>
    </lineage>
</organism>
<dbReference type="RefSeq" id="WP_015440118.1">
    <property type="nucleotide sequence ID" value="NC_020520.1"/>
</dbReference>
<dbReference type="PANTHER" id="PTHR40050">
    <property type="entry name" value="INNER SPORE COAT PROTEIN H"/>
    <property type="match status" value="1"/>
</dbReference>
<dbReference type="Pfam" id="PF08757">
    <property type="entry name" value="CotH"/>
    <property type="match status" value="1"/>
</dbReference>
<dbReference type="EMBL" id="AP012057">
    <property type="protein sequence ID" value="BAN00870.1"/>
    <property type="molecule type" value="Genomic_DNA"/>
</dbReference>
<reference evidence="2 3" key="1">
    <citation type="journal article" date="2013" name="Int. J. Syst. Evol. Microbiol.">
        <title>Ilumatobacter nonamiense sp. nov. and Ilumatobacter coccineum sp. nov., isolated from seashore sand.</title>
        <authorList>
            <person name="Matsumoto A."/>
            <person name="Kasai H."/>
            <person name="Matsuo Y."/>
            <person name="Shizuri Y."/>
            <person name="Ichikawa N."/>
            <person name="Fujita N."/>
            <person name="Omura S."/>
            <person name="Takahashi Y."/>
        </authorList>
    </citation>
    <scope>NUCLEOTIDE SEQUENCE [LARGE SCALE GENOMIC DNA]</scope>
    <source>
        <strain evidence="3">NBRC 103263 / KCTC 29153 / YM16-304</strain>
    </source>
</reference>
<dbReference type="PANTHER" id="PTHR40050:SF1">
    <property type="entry name" value="INNER SPORE COAT PROTEIN H"/>
    <property type="match status" value="1"/>
</dbReference>
<keyword evidence="3" id="KW-1185">Reference proteome</keyword>
<proteinExistence type="predicted"/>
<feature type="region of interest" description="Disordered" evidence="1">
    <location>
        <begin position="53"/>
        <end position="79"/>
    </location>
</feature>
<feature type="compositionally biased region" description="Low complexity" evidence="1">
    <location>
        <begin position="1"/>
        <end position="18"/>
    </location>
</feature>
<name>A0A6C7E1U5_ILUCY</name>
<feature type="region of interest" description="Disordered" evidence="1">
    <location>
        <begin position="373"/>
        <end position="426"/>
    </location>
</feature>
<gene>
    <name evidence="2" type="ORF">YM304_05560</name>
</gene>
<protein>
    <recommendedName>
        <fullName evidence="4">Spore coat protein CotH</fullName>
    </recommendedName>
</protein>
<dbReference type="InterPro" id="IPR014867">
    <property type="entry name" value="Spore_coat_CotH_CotH2/3/7"/>
</dbReference>
<evidence type="ECO:0008006" key="4">
    <source>
        <dbReference type="Google" id="ProtNLM"/>
    </source>
</evidence>
<accession>A0A6C7E1U5</accession>
<feature type="region of interest" description="Disordered" evidence="1">
    <location>
        <begin position="1"/>
        <end position="28"/>
    </location>
</feature>
<sequence length="529" mass="55441">MTSTSNTSYISNTSGTSSGRHHEPVRPRRFGSGLAITTAGLLVFTGCATGSQAASPDSTAADTDSSSAVTSATDDAQSSSDVAAGELDLFDSTVVHTISVDFDQADYDAMIDTFTSTGDKEWISATVTLDGEVYENVGLRLKGNSSLFGLTSATSGNPEDLPWLIRLNEFVDGADHQDYEEIVIRSNSTETAMNEAVAQQLLALTGLAAQQPIATAFTVNGGETELRLAVEHPDEEWYEDNFADEDGLLYKADSEGDYSYRGDDPEAYEDVFDQKAGDDDLEPLIDFLDFINNVDDATFEAELNDHLDVESFATYLAFQDLIGNSDDIDGRGNNSYLQYDTTADRFTVVSWDLNLAFATANVGGGGGDFGAGGVGGRGGFPGVPDGTDVPDFGEDVPDLGADGRPTGPPPGAPADASVDRPGLDESGLDGTVVDVDVAGGGRPGDVGGVGGPGGQANVLVDRFMAVDDFAALYTAATDELREDLFASGTVDEVIANWADLLIIDASDLVSEATVTTEAAALIAYADRVR</sequence>
<dbReference type="AlphaFoldDB" id="A0A6C7E1U5"/>
<evidence type="ECO:0000313" key="2">
    <source>
        <dbReference type="EMBL" id="BAN00870.1"/>
    </source>
</evidence>
<evidence type="ECO:0000256" key="1">
    <source>
        <dbReference type="SAM" id="MobiDB-lite"/>
    </source>
</evidence>
<dbReference type="Proteomes" id="UP000011863">
    <property type="component" value="Chromosome"/>
</dbReference>
<evidence type="ECO:0000313" key="3">
    <source>
        <dbReference type="Proteomes" id="UP000011863"/>
    </source>
</evidence>
<dbReference type="OrthoDB" id="3280828at2"/>